<feature type="compositionally biased region" description="Gly residues" evidence="11">
    <location>
        <begin position="417"/>
        <end position="436"/>
    </location>
</feature>
<feature type="domain" description="NolW-like" evidence="13">
    <location>
        <begin position="222"/>
        <end position="281"/>
    </location>
</feature>
<dbReference type="InterPro" id="IPR005644">
    <property type="entry name" value="NolW-like"/>
</dbReference>
<sequence length="781" mass="83211">MYEWQNMNSKKSKRASFLGSVRMFGGRGVAPLSLAFLAAACSQDLVRGSHSDETAAPPPGLFGPAQNRTDRGTDMSTAEIAGINDQQDERALPPKTAEIYKGHSRFTAVTKTGQGSVDERDGAYTLNFSNADIRSVVDAVLGDALGLPYLVDNAVTGTITARSARALPEDKVIAALEDVLAINGAALVVRDGVYHVLPLQATTGMAPLLSGQKARQDGFGIHVIPIQFASADEMQVTLEPFLTPGRGLQADTERNLLLFRGPGGEAADIVSMVELFDVDWMAGMSFALLPLSHADVGDVLVEMEAIFAQDGETPGPTHGVIRFLPIQRMNALLAISEQPVYLENARQWTERLDRGGGSDGQRQLYVYHLKNARASEVGEVLGELFDVRTVGDSNSSSTGLAPGRDSGSFSGFSGSDGSDGGGLGSRDTGSAGGLGGLATSNRNASSNNRRSNDRTGQSAAFGQEGGNGPRLIADERNDAMLVLATAQEYRMIEQTLKRLDITPLQVLIEATIAEVTLDDELNHGLRWFFEAGGGNRQDISFSDVNTGAVAPSFPGFSYFFESGDARVALNALSAITDVTVVSSPQLMVLDNKTARLQVGDQVPVPVQQSVSTQDPDAPIVNSIQFQDTGVILEVTPHVNASGLVVLEVSQEVSDVVPTTSSGIDAPTIQQRAINSSVAVQTGETIALGGLIRDRASDVNTGVPILMNIPWLGNLFKSKSTTNERTELLVLLTPQVVRDSSEAREVTQELRRRMKGFKRLQERFGVTDDQVAPSQKDGSNAP</sequence>
<dbReference type="NCBIfam" id="TIGR02517">
    <property type="entry name" value="type_II_gspD"/>
    <property type="match status" value="1"/>
</dbReference>
<reference evidence="15 16" key="1">
    <citation type="submission" date="2019-09" db="EMBL/GenBank/DDBJ databases">
        <title>NBRP : Genome information of microbial organism related human and environment.</title>
        <authorList>
            <person name="Hattori M."/>
            <person name="Oshima K."/>
            <person name="Inaba H."/>
            <person name="Suda W."/>
            <person name="Sakamoto M."/>
            <person name="Iino T."/>
            <person name="Kitahara M."/>
            <person name="Oshida Y."/>
            <person name="Iida T."/>
            <person name="Kudo T."/>
            <person name="Itoh T."/>
            <person name="Ohkuma M."/>
        </authorList>
    </citation>
    <scope>NUCLEOTIDE SEQUENCE [LARGE SCALE GENOMIC DNA]</scope>
    <source>
        <strain evidence="15 16">Hi-2</strain>
    </source>
</reference>
<protein>
    <submittedName>
        <fullName evidence="15">Type II secretion system protein GspD</fullName>
    </submittedName>
</protein>
<dbReference type="Gene3D" id="3.30.1370.120">
    <property type="match status" value="2"/>
</dbReference>
<dbReference type="InterPro" id="IPR001775">
    <property type="entry name" value="GspD/PilQ"/>
</dbReference>
<proteinExistence type="inferred from homology"/>
<keyword evidence="3 10" id="KW-0813">Transport</keyword>
<evidence type="ECO:0000256" key="3">
    <source>
        <dbReference type="ARBA" id="ARBA00022448"/>
    </source>
</evidence>
<dbReference type="PANTHER" id="PTHR30332:SF25">
    <property type="entry name" value="SECRETIN XPSD"/>
    <property type="match status" value="1"/>
</dbReference>
<dbReference type="GO" id="GO:0015627">
    <property type="term" value="C:type II protein secretion system complex"/>
    <property type="evidence" value="ECO:0007669"/>
    <property type="project" value="InterPro"/>
</dbReference>
<evidence type="ECO:0000313" key="15">
    <source>
        <dbReference type="EMBL" id="GEQ96605.1"/>
    </source>
</evidence>
<accession>A0A5A7MNK8</accession>
<organism evidence="15 16">
    <name type="scientific">Iodidimonas gelatinilytica</name>
    <dbReference type="NCBI Taxonomy" id="1236966"/>
    <lineage>
        <taxon>Bacteria</taxon>
        <taxon>Pseudomonadati</taxon>
        <taxon>Pseudomonadota</taxon>
        <taxon>Alphaproteobacteria</taxon>
        <taxon>Iodidimonadales</taxon>
        <taxon>Iodidimonadaceae</taxon>
        <taxon>Iodidimonas</taxon>
    </lineage>
</organism>
<evidence type="ECO:0000256" key="1">
    <source>
        <dbReference type="ARBA" id="ARBA00004442"/>
    </source>
</evidence>
<dbReference type="AlphaFoldDB" id="A0A5A7MNK8"/>
<keyword evidence="7" id="KW-0653">Protein transport</keyword>
<keyword evidence="8" id="KW-0472">Membrane</keyword>
<dbReference type="GO" id="GO:0015628">
    <property type="term" value="P:protein secretion by the type II secretion system"/>
    <property type="evidence" value="ECO:0007669"/>
    <property type="project" value="InterPro"/>
</dbReference>
<evidence type="ECO:0000256" key="5">
    <source>
        <dbReference type="ARBA" id="ARBA00022692"/>
    </source>
</evidence>
<feature type="domain" description="NolW-like" evidence="13">
    <location>
        <begin position="366"/>
        <end position="504"/>
    </location>
</feature>
<comment type="caution">
    <text evidence="15">The sequence shown here is derived from an EMBL/GenBank/DDBJ whole genome shotgun (WGS) entry which is preliminary data.</text>
</comment>
<feature type="compositionally biased region" description="Low complexity" evidence="11">
    <location>
        <begin position="437"/>
        <end position="449"/>
    </location>
</feature>
<comment type="subcellular location">
    <subcellularLocation>
        <location evidence="1 10">Cell outer membrane</location>
    </subcellularLocation>
</comment>
<comment type="similarity">
    <text evidence="2">Belongs to the bacterial secretin family. GSP D subfamily.</text>
</comment>
<dbReference type="PRINTS" id="PR00811">
    <property type="entry name" value="BCTERIALGSPD"/>
</dbReference>
<dbReference type="EMBL" id="BKCL01000001">
    <property type="protein sequence ID" value="GEQ96605.1"/>
    <property type="molecule type" value="Genomic_DNA"/>
</dbReference>
<dbReference type="InterPro" id="IPR004846">
    <property type="entry name" value="T2SS/T3SS_dom"/>
</dbReference>
<dbReference type="Pfam" id="PF21305">
    <property type="entry name" value="type_II_gspD_N0"/>
    <property type="match status" value="1"/>
</dbReference>
<evidence type="ECO:0000256" key="11">
    <source>
        <dbReference type="SAM" id="MobiDB-lite"/>
    </source>
</evidence>
<dbReference type="InterPro" id="IPR049371">
    <property type="entry name" value="GspD-like_N0"/>
</dbReference>
<evidence type="ECO:0000256" key="6">
    <source>
        <dbReference type="ARBA" id="ARBA00022729"/>
    </source>
</evidence>
<feature type="region of interest" description="Disordered" evidence="11">
    <location>
        <begin position="49"/>
        <end position="72"/>
    </location>
</feature>
<dbReference type="Pfam" id="PF03958">
    <property type="entry name" value="Secretin_N"/>
    <property type="match status" value="2"/>
</dbReference>
<dbReference type="InterPro" id="IPR038591">
    <property type="entry name" value="NolW-like_sf"/>
</dbReference>
<dbReference type="Gene3D" id="3.55.50.30">
    <property type="match status" value="1"/>
</dbReference>
<evidence type="ECO:0000256" key="2">
    <source>
        <dbReference type="ARBA" id="ARBA00006980"/>
    </source>
</evidence>
<evidence type="ECO:0000259" key="13">
    <source>
        <dbReference type="Pfam" id="PF03958"/>
    </source>
</evidence>
<keyword evidence="9" id="KW-0998">Cell outer membrane</keyword>
<feature type="compositionally biased region" description="Low complexity" evidence="11">
    <location>
        <begin position="403"/>
        <end position="416"/>
    </location>
</feature>
<dbReference type="PANTHER" id="PTHR30332">
    <property type="entry name" value="PROBABLE GENERAL SECRETION PATHWAY PROTEIN D"/>
    <property type="match status" value="1"/>
</dbReference>
<evidence type="ECO:0000256" key="10">
    <source>
        <dbReference type="RuleBase" id="RU004004"/>
    </source>
</evidence>
<feature type="region of interest" description="Disordered" evidence="11">
    <location>
        <begin position="391"/>
        <end position="470"/>
    </location>
</feature>
<name>A0A5A7MNK8_9PROT</name>
<keyword evidence="6" id="KW-0732">Signal</keyword>
<feature type="domain" description="GspD-like N0" evidence="14">
    <location>
        <begin position="126"/>
        <end position="196"/>
    </location>
</feature>
<dbReference type="Pfam" id="PF00263">
    <property type="entry name" value="Secretin"/>
    <property type="match status" value="1"/>
</dbReference>
<dbReference type="InterPro" id="IPR013356">
    <property type="entry name" value="T2SS_GspD"/>
</dbReference>
<evidence type="ECO:0000256" key="9">
    <source>
        <dbReference type="ARBA" id="ARBA00023237"/>
    </source>
</evidence>
<dbReference type="Proteomes" id="UP000322084">
    <property type="component" value="Unassembled WGS sequence"/>
</dbReference>
<dbReference type="InterPro" id="IPR050810">
    <property type="entry name" value="Bact_Secretion_Sys_Channel"/>
</dbReference>
<evidence type="ECO:0000259" key="12">
    <source>
        <dbReference type="Pfam" id="PF00263"/>
    </source>
</evidence>
<dbReference type="GO" id="GO:0009279">
    <property type="term" value="C:cell outer membrane"/>
    <property type="evidence" value="ECO:0007669"/>
    <property type="project" value="UniProtKB-SubCell"/>
</dbReference>
<keyword evidence="5" id="KW-0812">Transmembrane</keyword>
<gene>
    <name evidence="15" type="ORF">JCM17844_02420</name>
</gene>
<evidence type="ECO:0000256" key="7">
    <source>
        <dbReference type="ARBA" id="ARBA00022927"/>
    </source>
</evidence>
<keyword evidence="4" id="KW-1134">Transmembrane beta strand</keyword>
<feature type="domain" description="Type II/III secretion system secretin-like" evidence="12">
    <location>
        <begin position="571"/>
        <end position="737"/>
    </location>
</feature>
<evidence type="ECO:0000256" key="8">
    <source>
        <dbReference type="ARBA" id="ARBA00023136"/>
    </source>
</evidence>
<evidence type="ECO:0000256" key="4">
    <source>
        <dbReference type="ARBA" id="ARBA00022452"/>
    </source>
</evidence>
<evidence type="ECO:0000259" key="14">
    <source>
        <dbReference type="Pfam" id="PF21305"/>
    </source>
</evidence>
<evidence type="ECO:0000313" key="16">
    <source>
        <dbReference type="Proteomes" id="UP000322084"/>
    </source>
</evidence>